<dbReference type="SUPFAM" id="SSF46689">
    <property type="entry name" value="Homeodomain-like"/>
    <property type="match status" value="1"/>
</dbReference>
<keyword evidence="7" id="KW-1185">Reference proteome</keyword>
<evidence type="ECO:0000256" key="4">
    <source>
        <dbReference type="PROSITE-ProRule" id="PRU00335"/>
    </source>
</evidence>
<dbReference type="Gene3D" id="1.10.357.10">
    <property type="entry name" value="Tetracycline Repressor, domain 2"/>
    <property type="match status" value="1"/>
</dbReference>
<evidence type="ECO:0000256" key="2">
    <source>
        <dbReference type="ARBA" id="ARBA00023125"/>
    </source>
</evidence>
<dbReference type="RefSeq" id="WP_072821499.1">
    <property type="nucleotide sequence ID" value="NZ_LT670849.1"/>
</dbReference>
<sequence>MNKAAPSSRPRGRPRAFDRDDALDRAMHLFWRRGYDATSVSDLTETMGITPPSLYAAFGDKKRLFLEAVDRYQSGPGSFAQAAFNEPTAERAMRRLLMDTIESFFEPGNPKGCMVVLAATNCTTDSSDILDELAGRRRMAERLVRDRVAAGRDAGEIPSGADVDALAGMIVTTLYGLSIKARDGASRASLRKVVEQMMSMWPGPPEQAERARGR</sequence>
<dbReference type="AlphaFoldDB" id="A0A1M7UEN2"/>
<accession>A0A1M7UEN2</accession>
<dbReference type="InterPro" id="IPR009057">
    <property type="entry name" value="Homeodomain-like_sf"/>
</dbReference>
<evidence type="ECO:0000313" key="7">
    <source>
        <dbReference type="Proteomes" id="UP000184096"/>
    </source>
</evidence>
<dbReference type="OrthoDB" id="9795242at2"/>
<reference evidence="7" key="1">
    <citation type="submission" date="2016-11" db="EMBL/GenBank/DDBJ databases">
        <authorList>
            <person name="Varghese N."/>
            <person name="Submissions S."/>
        </authorList>
    </citation>
    <scope>NUCLEOTIDE SEQUENCE [LARGE SCALE GENOMIC DNA]</scope>
    <source>
        <strain evidence="7">GAS401</strain>
    </source>
</reference>
<dbReference type="Gene3D" id="1.10.10.60">
    <property type="entry name" value="Homeodomain-like"/>
    <property type="match status" value="1"/>
</dbReference>
<evidence type="ECO:0000256" key="3">
    <source>
        <dbReference type="ARBA" id="ARBA00023163"/>
    </source>
</evidence>
<dbReference type="Proteomes" id="UP000184096">
    <property type="component" value="Chromosome I"/>
</dbReference>
<organism evidence="6 7">
    <name type="scientific">Bradyrhizobium erythrophlei</name>
    <dbReference type="NCBI Taxonomy" id="1437360"/>
    <lineage>
        <taxon>Bacteria</taxon>
        <taxon>Pseudomonadati</taxon>
        <taxon>Pseudomonadota</taxon>
        <taxon>Alphaproteobacteria</taxon>
        <taxon>Hyphomicrobiales</taxon>
        <taxon>Nitrobacteraceae</taxon>
        <taxon>Bradyrhizobium</taxon>
    </lineage>
</organism>
<dbReference type="PROSITE" id="PS01081">
    <property type="entry name" value="HTH_TETR_1"/>
    <property type="match status" value="1"/>
</dbReference>
<dbReference type="Pfam" id="PF16925">
    <property type="entry name" value="TetR_C_13"/>
    <property type="match status" value="1"/>
</dbReference>
<dbReference type="PANTHER" id="PTHR47506:SF1">
    <property type="entry name" value="HTH-TYPE TRANSCRIPTIONAL REGULATOR YJDC"/>
    <property type="match status" value="1"/>
</dbReference>
<keyword evidence="1" id="KW-0805">Transcription regulation</keyword>
<dbReference type="SUPFAM" id="SSF48498">
    <property type="entry name" value="Tetracyclin repressor-like, C-terminal domain"/>
    <property type="match status" value="1"/>
</dbReference>
<dbReference type="InterPro" id="IPR036271">
    <property type="entry name" value="Tet_transcr_reg_TetR-rel_C_sf"/>
</dbReference>
<gene>
    <name evidence="6" type="ORF">SAMN05444170_4747</name>
</gene>
<feature type="DNA-binding region" description="H-T-H motif" evidence="4">
    <location>
        <begin position="39"/>
        <end position="58"/>
    </location>
</feature>
<dbReference type="GO" id="GO:0003677">
    <property type="term" value="F:DNA binding"/>
    <property type="evidence" value="ECO:0007669"/>
    <property type="project" value="UniProtKB-UniRule"/>
</dbReference>
<dbReference type="EMBL" id="LT670849">
    <property type="protein sequence ID" value="SHN81511.1"/>
    <property type="molecule type" value="Genomic_DNA"/>
</dbReference>
<evidence type="ECO:0000256" key="1">
    <source>
        <dbReference type="ARBA" id="ARBA00023015"/>
    </source>
</evidence>
<keyword evidence="2 4" id="KW-0238">DNA-binding</keyword>
<dbReference type="PANTHER" id="PTHR47506">
    <property type="entry name" value="TRANSCRIPTIONAL REGULATORY PROTEIN"/>
    <property type="match status" value="1"/>
</dbReference>
<evidence type="ECO:0000313" key="6">
    <source>
        <dbReference type="EMBL" id="SHN81511.1"/>
    </source>
</evidence>
<dbReference type="InterPro" id="IPR011075">
    <property type="entry name" value="TetR_C"/>
</dbReference>
<dbReference type="InterPro" id="IPR001647">
    <property type="entry name" value="HTH_TetR"/>
</dbReference>
<dbReference type="PROSITE" id="PS50977">
    <property type="entry name" value="HTH_TETR_2"/>
    <property type="match status" value="1"/>
</dbReference>
<evidence type="ECO:0000259" key="5">
    <source>
        <dbReference type="PROSITE" id="PS50977"/>
    </source>
</evidence>
<keyword evidence="3" id="KW-0804">Transcription</keyword>
<name>A0A1M7UEN2_9BRAD</name>
<feature type="domain" description="HTH tetR-type" evidence="5">
    <location>
        <begin position="16"/>
        <end position="76"/>
    </location>
</feature>
<protein>
    <submittedName>
        <fullName evidence="6">Transcriptional regulator, TetR family</fullName>
    </submittedName>
</protein>
<proteinExistence type="predicted"/>
<dbReference type="InterPro" id="IPR023772">
    <property type="entry name" value="DNA-bd_HTH_TetR-type_CS"/>
</dbReference>
<dbReference type="Pfam" id="PF00440">
    <property type="entry name" value="TetR_N"/>
    <property type="match status" value="1"/>
</dbReference>